<organism evidence="1 2">
    <name type="scientific">Brassica napus</name>
    <name type="common">Rape</name>
    <dbReference type="NCBI Taxonomy" id="3708"/>
    <lineage>
        <taxon>Eukaryota</taxon>
        <taxon>Viridiplantae</taxon>
        <taxon>Streptophyta</taxon>
        <taxon>Embryophyta</taxon>
        <taxon>Tracheophyta</taxon>
        <taxon>Spermatophyta</taxon>
        <taxon>Magnoliopsida</taxon>
        <taxon>eudicotyledons</taxon>
        <taxon>Gunneridae</taxon>
        <taxon>Pentapetalae</taxon>
        <taxon>rosids</taxon>
        <taxon>malvids</taxon>
        <taxon>Brassicales</taxon>
        <taxon>Brassicaceae</taxon>
        <taxon>Brassiceae</taxon>
        <taxon>Brassica</taxon>
    </lineage>
</organism>
<keyword evidence="2" id="KW-1185">Reference proteome</keyword>
<reference evidence="1 2" key="1">
    <citation type="journal article" date="2014" name="Science">
        <title>Plant genetics. Early allopolyploid evolution in the post-Neolithic Brassica napus oilseed genome.</title>
        <authorList>
            <person name="Chalhoub B."/>
            <person name="Denoeud F."/>
            <person name="Liu S."/>
            <person name="Parkin I.A."/>
            <person name="Tang H."/>
            <person name="Wang X."/>
            <person name="Chiquet J."/>
            <person name="Belcram H."/>
            <person name="Tong C."/>
            <person name="Samans B."/>
            <person name="Correa M."/>
            <person name="Da Silva C."/>
            <person name="Just J."/>
            <person name="Falentin C."/>
            <person name="Koh C.S."/>
            <person name="Le Clainche I."/>
            <person name="Bernard M."/>
            <person name="Bento P."/>
            <person name="Noel B."/>
            <person name="Labadie K."/>
            <person name="Alberti A."/>
            <person name="Charles M."/>
            <person name="Arnaud D."/>
            <person name="Guo H."/>
            <person name="Daviaud C."/>
            <person name="Alamery S."/>
            <person name="Jabbari K."/>
            <person name="Zhao M."/>
            <person name="Edger P.P."/>
            <person name="Chelaifa H."/>
            <person name="Tack D."/>
            <person name="Lassalle G."/>
            <person name="Mestiri I."/>
            <person name="Schnel N."/>
            <person name="Le Paslier M.C."/>
            <person name="Fan G."/>
            <person name="Renault V."/>
            <person name="Bayer P.E."/>
            <person name="Golicz A.A."/>
            <person name="Manoli S."/>
            <person name="Lee T.H."/>
            <person name="Thi V.H."/>
            <person name="Chalabi S."/>
            <person name="Hu Q."/>
            <person name="Fan C."/>
            <person name="Tollenaere R."/>
            <person name="Lu Y."/>
            <person name="Battail C."/>
            <person name="Shen J."/>
            <person name="Sidebottom C.H."/>
            <person name="Wang X."/>
            <person name="Canaguier A."/>
            <person name="Chauveau A."/>
            <person name="Berard A."/>
            <person name="Deniot G."/>
            <person name="Guan M."/>
            <person name="Liu Z."/>
            <person name="Sun F."/>
            <person name="Lim Y.P."/>
            <person name="Lyons E."/>
            <person name="Town C.D."/>
            <person name="Bancroft I."/>
            <person name="Wang X."/>
            <person name="Meng J."/>
            <person name="Ma J."/>
            <person name="Pires J.C."/>
            <person name="King G.J."/>
            <person name="Brunel D."/>
            <person name="Delourme R."/>
            <person name="Renard M."/>
            <person name="Aury J.M."/>
            <person name="Adams K.L."/>
            <person name="Batley J."/>
            <person name="Snowdon R.J."/>
            <person name="Tost J."/>
            <person name="Edwards D."/>
            <person name="Zhou Y."/>
            <person name="Hua W."/>
            <person name="Sharpe A.G."/>
            <person name="Paterson A.H."/>
            <person name="Guan C."/>
            <person name="Wincker P."/>
        </authorList>
    </citation>
    <scope>NUCLEOTIDE SEQUENCE [LARGE SCALE GENOMIC DNA]</scope>
    <source>
        <strain evidence="2">cv. Darmor-bzh</strain>
    </source>
</reference>
<dbReference type="EMBL" id="LK032029">
    <property type="protein sequence ID" value="CDY12971.1"/>
    <property type="molecule type" value="Genomic_DNA"/>
</dbReference>
<sequence>MALALPLLYIPGNQTRSIPIKRRNPPRLPSSLLASIVAAS</sequence>
<dbReference type="PaxDb" id="3708-A0A078FIF8"/>
<evidence type="ECO:0000313" key="2">
    <source>
        <dbReference type="Proteomes" id="UP000028999"/>
    </source>
</evidence>
<name>A0A078FIF8_BRANA</name>
<accession>A0A078FIF8</accession>
<gene>
    <name evidence="1" type="primary">BnaC02g29780D</name>
    <name evidence="1" type="ORF">GSBRNA2T00070700001</name>
</gene>
<dbReference type="Gramene" id="CDY12971">
    <property type="protein sequence ID" value="CDY12971"/>
    <property type="gene ID" value="GSBRNA2T00070700001"/>
</dbReference>
<proteinExistence type="predicted"/>
<evidence type="ECO:0000313" key="1">
    <source>
        <dbReference type="EMBL" id="CDY12971.1"/>
    </source>
</evidence>
<dbReference type="AlphaFoldDB" id="A0A078FIF8"/>
<dbReference type="Proteomes" id="UP000028999">
    <property type="component" value="Unassembled WGS sequence"/>
</dbReference>
<protein>
    <submittedName>
        <fullName evidence="1">BnaC02g29780D protein</fullName>
    </submittedName>
</protein>